<evidence type="ECO:0008006" key="4">
    <source>
        <dbReference type="Google" id="ProtNLM"/>
    </source>
</evidence>
<feature type="chain" id="PRO_5045878385" description="Lipocalin-like domain-containing protein" evidence="1">
    <location>
        <begin position="24"/>
        <end position="138"/>
    </location>
</feature>
<protein>
    <recommendedName>
        <fullName evidence="4">Lipocalin-like domain-containing protein</fullName>
    </recommendedName>
</protein>
<sequence>MKTQRIIPFLFAALLLVFTSCDKDDEDKEPSRSDLLTTGLWTGSSVYIQGQDISQLLRDSANFDVRQLSTRFDKNGEYRETFGRTIVGTWEFVNNEQEILFDKGTNQAYTVKINKLNATELYYEQEIDGLPFEFRFSH</sequence>
<evidence type="ECO:0000256" key="1">
    <source>
        <dbReference type="SAM" id="SignalP"/>
    </source>
</evidence>
<dbReference type="EMBL" id="JACXAJ010000001">
    <property type="protein sequence ID" value="MBD1395819.1"/>
    <property type="molecule type" value="Genomic_DNA"/>
</dbReference>
<gene>
    <name evidence="2" type="ORF">H9Q13_01465</name>
</gene>
<dbReference type="Proteomes" id="UP000625551">
    <property type="component" value="Unassembled WGS sequence"/>
</dbReference>
<name>A0ABR7XBZ5_9BACT</name>
<proteinExistence type="predicted"/>
<dbReference type="RefSeq" id="WP_191181977.1">
    <property type="nucleotide sequence ID" value="NZ_JACXAJ010000001.1"/>
</dbReference>
<evidence type="ECO:0000313" key="2">
    <source>
        <dbReference type="EMBL" id="MBD1395819.1"/>
    </source>
</evidence>
<evidence type="ECO:0000313" key="3">
    <source>
        <dbReference type="Proteomes" id="UP000625551"/>
    </source>
</evidence>
<comment type="caution">
    <text evidence="2">The sequence shown here is derived from an EMBL/GenBank/DDBJ whole genome shotgun (WGS) entry which is preliminary data.</text>
</comment>
<dbReference type="PROSITE" id="PS51257">
    <property type="entry name" value="PROKAR_LIPOPROTEIN"/>
    <property type="match status" value="1"/>
</dbReference>
<organism evidence="2 3">
    <name type="scientific">Pontibacter aquaedesilientis</name>
    <dbReference type="NCBI Taxonomy" id="2766980"/>
    <lineage>
        <taxon>Bacteria</taxon>
        <taxon>Pseudomonadati</taxon>
        <taxon>Bacteroidota</taxon>
        <taxon>Cytophagia</taxon>
        <taxon>Cytophagales</taxon>
        <taxon>Hymenobacteraceae</taxon>
        <taxon>Pontibacter</taxon>
    </lineage>
</organism>
<accession>A0ABR7XBZ5</accession>
<feature type="signal peptide" evidence="1">
    <location>
        <begin position="1"/>
        <end position="23"/>
    </location>
</feature>
<keyword evidence="3" id="KW-1185">Reference proteome</keyword>
<keyword evidence="1" id="KW-0732">Signal</keyword>
<reference evidence="2 3" key="1">
    <citation type="submission" date="2020-09" db="EMBL/GenBank/DDBJ databases">
        <title>Genome sequencing and assembly of Pontibacter sp.</title>
        <authorList>
            <person name="Chhetri G."/>
        </authorList>
    </citation>
    <scope>NUCLEOTIDE SEQUENCE [LARGE SCALE GENOMIC DNA]</scope>
    <source>
        <strain evidence="2 3">JH31</strain>
    </source>
</reference>